<keyword evidence="2" id="KW-1185">Reference proteome</keyword>
<evidence type="ECO:0000313" key="1">
    <source>
        <dbReference type="EMBL" id="KAJ0053952.1"/>
    </source>
</evidence>
<protein>
    <submittedName>
        <fullName evidence="1">Uncharacterized protein</fullName>
    </submittedName>
</protein>
<dbReference type="Proteomes" id="UP001163603">
    <property type="component" value="Chromosome 1"/>
</dbReference>
<comment type="caution">
    <text evidence="1">The sequence shown here is derived from an EMBL/GenBank/DDBJ whole genome shotgun (WGS) entry which is preliminary data.</text>
</comment>
<reference evidence="2" key="1">
    <citation type="journal article" date="2023" name="G3 (Bethesda)">
        <title>Genome assembly and association tests identify interacting loci associated with vigor, precocity, and sex in interspecific pistachio rootstocks.</title>
        <authorList>
            <person name="Palmer W."/>
            <person name="Jacygrad E."/>
            <person name="Sagayaradj S."/>
            <person name="Cavanaugh K."/>
            <person name="Han R."/>
            <person name="Bertier L."/>
            <person name="Beede B."/>
            <person name="Kafkas S."/>
            <person name="Golino D."/>
            <person name="Preece J."/>
            <person name="Michelmore R."/>
        </authorList>
    </citation>
    <scope>NUCLEOTIDE SEQUENCE [LARGE SCALE GENOMIC DNA]</scope>
</reference>
<gene>
    <name evidence="1" type="ORF">Pint_03530</name>
</gene>
<accession>A0ACC0ZNZ7</accession>
<proteinExistence type="predicted"/>
<evidence type="ECO:0000313" key="2">
    <source>
        <dbReference type="Proteomes" id="UP001163603"/>
    </source>
</evidence>
<organism evidence="1 2">
    <name type="scientific">Pistacia integerrima</name>
    <dbReference type="NCBI Taxonomy" id="434235"/>
    <lineage>
        <taxon>Eukaryota</taxon>
        <taxon>Viridiplantae</taxon>
        <taxon>Streptophyta</taxon>
        <taxon>Embryophyta</taxon>
        <taxon>Tracheophyta</taxon>
        <taxon>Spermatophyta</taxon>
        <taxon>Magnoliopsida</taxon>
        <taxon>eudicotyledons</taxon>
        <taxon>Gunneridae</taxon>
        <taxon>Pentapetalae</taxon>
        <taxon>rosids</taxon>
        <taxon>malvids</taxon>
        <taxon>Sapindales</taxon>
        <taxon>Anacardiaceae</taxon>
        <taxon>Pistacia</taxon>
    </lineage>
</organism>
<dbReference type="EMBL" id="CM047736">
    <property type="protein sequence ID" value="KAJ0053952.1"/>
    <property type="molecule type" value="Genomic_DNA"/>
</dbReference>
<name>A0ACC0ZNZ7_9ROSI</name>
<sequence>MRKKLLTFTSGKIQTRNLEFLVWILPNNFKMQRLQIIRLALRLVEVRNEFKLWYRFFYFFISLFLYILFCLFTSYPCFYLCCMLASSSSKAIGVQVDLHTHLDLSKKLQAIWSSPSDQKSGKSLISKLFVDCSLEFRDLFGWMSINTSTKPTSSLAVKSSDVELQYHMQSCPSPEAAKVSHLYSVLTKITSGMIRLEALLGPLLDLCSVKNVS</sequence>